<reference evidence="17" key="1">
    <citation type="submission" date="2021-01" db="UniProtKB">
        <authorList>
            <consortium name="EnsemblMetazoa"/>
        </authorList>
    </citation>
    <scope>IDENTIFICATION</scope>
</reference>
<dbReference type="InterPro" id="IPR011009">
    <property type="entry name" value="Kinase-like_dom_sf"/>
</dbReference>
<evidence type="ECO:0000313" key="17">
    <source>
        <dbReference type="EnsemblMetazoa" id="XP_022657420"/>
    </source>
</evidence>
<dbReference type="GO" id="GO:0005524">
    <property type="term" value="F:ATP binding"/>
    <property type="evidence" value="ECO:0007669"/>
    <property type="project" value="UniProtKB-UniRule"/>
</dbReference>
<evidence type="ECO:0000256" key="13">
    <source>
        <dbReference type="RuleBase" id="RU000304"/>
    </source>
</evidence>
<feature type="binding site" evidence="10">
    <location>
        <position position="212"/>
    </location>
    <ligand>
        <name>ATP</name>
        <dbReference type="ChEBI" id="CHEBI:30616"/>
    </ligand>
</feature>
<evidence type="ECO:0000256" key="9">
    <source>
        <dbReference type="PIRSR" id="PIRSR630616-1"/>
    </source>
</evidence>
<dbReference type="OMA" id="PPFEHEN"/>
<comment type="catalytic activity">
    <reaction evidence="7 14">
        <text>L-threonyl-[protein] + ATP = O-phospho-L-threonyl-[protein] + ADP + H(+)</text>
        <dbReference type="Rhea" id="RHEA:46608"/>
        <dbReference type="Rhea" id="RHEA-COMP:11060"/>
        <dbReference type="Rhea" id="RHEA-COMP:11605"/>
        <dbReference type="ChEBI" id="CHEBI:15378"/>
        <dbReference type="ChEBI" id="CHEBI:30013"/>
        <dbReference type="ChEBI" id="CHEBI:30616"/>
        <dbReference type="ChEBI" id="CHEBI:61977"/>
        <dbReference type="ChEBI" id="CHEBI:456216"/>
        <dbReference type="EC" id="2.7.11.1"/>
    </reaction>
</comment>
<keyword evidence="6 10" id="KW-0067">ATP-binding</keyword>
<dbReference type="RefSeq" id="XP_022657420.1">
    <property type="nucleotide sequence ID" value="XM_022801685.1"/>
</dbReference>
<comment type="catalytic activity">
    <reaction evidence="8 14">
        <text>L-seryl-[protein] + ATP = O-phospho-L-seryl-[protein] + ADP + H(+)</text>
        <dbReference type="Rhea" id="RHEA:17989"/>
        <dbReference type="Rhea" id="RHEA-COMP:9863"/>
        <dbReference type="Rhea" id="RHEA-COMP:11604"/>
        <dbReference type="ChEBI" id="CHEBI:15378"/>
        <dbReference type="ChEBI" id="CHEBI:29999"/>
        <dbReference type="ChEBI" id="CHEBI:30616"/>
        <dbReference type="ChEBI" id="CHEBI:83421"/>
        <dbReference type="ChEBI" id="CHEBI:456216"/>
        <dbReference type="EC" id="2.7.11.1"/>
    </reaction>
</comment>
<dbReference type="EnsemblMetazoa" id="XM_022801685">
    <property type="protein sequence ID" value="XP_022657420"/>
    <property type="gene ID" value="LOC111248773"/>
</dbReference>
<comment type="subcellular location">
    <subcellularLocation>
        <location evidence="1">Midbody</location>
    </subcellularLocation>
</comment>
<dbReference type="CDD" id="cd14007">
    <property type="entry name" value="STKc_Aurora"/>
    <property type="match status" value="1"/>
</dbReference>
<dbReference type="GO" id="GO:0006325">
    <property type="term" value="P:chromatin organization"/>
    <property type="evidence" value="ECO:0007669"/>
    <property type="project" value="UniProtKB-ARBA"/>
</dbReference>
<accession>A0A7M7JUJ1</accession>
<dbReference type="GO" id="GO:0000070">
    <property type="term" value="P:mitotic sister chromatid segregation"/>
    <property type="evidence" value="ECO:0007669"/>
    <property type="project" value="UniProtKB-ARBA"/>
</dbReference>
<dbReference type="Gene3D" id="1.10.510.10">
    <property type="entry name" value="Transferase(Phosphotransferase) domain 1"/>
    <property type="match status" value="1"/>
</dbReference>
<evidence type="ECO:0000256" key="15">
    <source>
        <dbReference type="SAM" id="MobiDB-lite"/>
    </source>
</evidence>
<feature type="binding site" evidence="10 12">
    <location>
        <position position="98"/>
    </location>
    <ligand>
        <name>ATP</name>
        <dbReference type="ChEBI" id="CHEBI:30616"/>
    </ligand>
</feature>
<dbReference type="AlphaFoldDB" id="A0A7M7JUJ1"/>
<dbReference type="InParanoid" id="A0A7M7JUJ1"/>
<dbReference type="GO" id="GO:0030496">
    <property type="term" value="C:midbody"/>
    <property type="evidence" value="ECO:0007669"/>
    <property type="project" value="UniProtKB-SubCell"/>
</dbReference>
<feature type="region of interest" description="Disordered" evidence="15">
    <location>
        <begin position="17"/>
        <end position="53"/>
    </location>
</feature>
<evidence type="ECO:0000256" key="2">
    <source>
        <dbReference type="ARBA" id="ARBA00022527"/>
    </source>
</evidence>
<feature type="cross-link" description="Glycyl lysine isopeptide (Lys-Gly) (interchain with G-Cter in SUMO2)" evidence="11">
    <location>
        <position position="196"/>
    </location>
</feature>
<dbReference type="KEGG" id="vde:111248773"/>
<evidence type="ECO:0000256" key="3">
    <source>
        <dbReference type="ARBA" id="ARBA00022679"/>
    </source>
</evidence>
<feature type="domain" description="Protein kinase" evidence="16">
    <location>
        <begin position="69"/>
        <end position="321"/>
    </location>
</feature>
<dbReference type="SUPFAM" id="SSF56112">
    <property type="entry name" value="Protein kinase-like (PK-like)"/>
    <property type="match status" value="1"/>
</dbReference>
<feature type="active site" description="Proton acceptor" evidence="9">
    <location>
        <position position="194"/>
    </location>
</feature>
<dbReference type="Pfam" id="PF00069">
    <property type="entry name" value="Pkinase"/>
    <property type="match status" value="1"/>
</dbReference>
<keyword evidence="5 14" id="KW-0418">Kinase</keyword>
<keyword evidence="3 14" id="KW-0808">Transferase</keyword>
<protein>
    <recommendedName>
        <fullName evidence="14">Aurora kinase</fullName>
        <ecNumber evidence="14">2.7.11.1</ecNumber>
    </recommendedName>
</protein>
<sequence length="334" mass="39034">MDSEASLKLRLEESADFVDSSSSISDLEETVEDDDPKKDSKPGYLPTYPPTCDPHSIPPGCRFHTIDDFEIGRPLGKGKFGNVYLARRKTDHFIVALKVLHKNQLIRNRCEYNLKREIEIQMHLRHPNILCLYRWFWDDRKIYLVLEFAPGGELFKYIQNKPKRRLDDTEAATLMYQMIRALSYCHAKGVIHRDIKPENLLLGVNNELKIADFGWSVHAPSRRRKTMCGTLDYLPPEMVQRKEYDQRVDYWCIGILMYEFLTGSAPFESEKSEDTYRKICQDEVRFPSHVSELARDLIIKLLAKEAKNRISLEEAIKHPWIEKFADKNVSCQTF</sequence>
<keyword evidence="4 10" id="KW-0547">Nucleotide-binding</keyword>
<evidence type="ECO:0000256" key="1">
    <source>
        <dbReference type="ARBA" id="ARBA00004214"/>
    </source>
</evidence>
<dbReference type="GeneID" id="111248773"/>
<dbReference type="FunFam" id="3.30.200.20:FF:000042">
    <property type="entry name" value="Aurora kinase A"/>
    <property type="match status" value="1"/>
</dbReference>
<evidence type="ECO:0000256" key="14">
    <source>
        <dbReference type="RuleBase" id="RU367134"/>
    </source>
</evidence>
<feature type="binding site" evidence="10">
    <location>
        <begin position="147"/>
        <end position="149"/>
    </location>
    <ligand>
        <name>ATP</name>
        <dbReference type="ChEBI" id="CHEBI:30616"/>
    </ligand>
</feature>
<evidence type="ECO:0000256" key="6">
    <source>
        <dbReference type="ARBA" id="ARBA00022840"/>
    </source>
</evidence>
<keyword evidence="18" id="KW-1185">Reference proteome</keyword>
<dbReference type="InterPro" id="IPR030616">
    <property type="entry name" value="Aur-like"/>
</dbReference>
<dbReference type="PANTHER" id="PTHR24350">
    <property type="entry name" value="SERINE/THREONINE-PROTEIN KINASE IAL-RELATED"/>
    <property type="match status" value="1"/>
</dbReference>
<evidence type="ECO:0000256" key="4">
    <source>
        <dbReference type="ARBA" id="ARBA00022741"/>
    </source>
</evidence>
<evidence type="ECO:0000256" key="5">
    <source>
        <dbReference type="ARBA" id="ARBA00022777"/>
    </source>
</evidence>
<evidence type="ECO:0000256" key="10">
    <source>
        <dbReference type="PIRSR" id="PIRSR630616-2"/>
    </source>
</evidence>
<name>A0A7M7JUJ1_VARDE</name>
<dbReference type="FunFam" id="1.10.510.10:FF:000235">
    <property type="entry name" value="Serine/threonine-protein kinase ark1"/>
    <property type="match status" value="1"/>
</dbReference>
<evidence type="ECO:0000256" key="8">
    <source>
        <dbReference type="ARBA" id="ARBA00048679"/>
    </source>
</evidence>
<feature type="binding site" evidence="10">
    <location>
        <position position="79"/>
    </location>
    <ligand>
        <name>ATP</name>
        <dbReference type="ChEBI" id="CHEBI:30616"/>
    </ligand>
</feature>
<dbReference type="GO" id="GO:0030261">
    <property type="term" value="P:chromosome condensation"/>
    <property type="evidence" value="ECO:0007669"/>
    <property type="project" value="UniProtKB-ARBA"/>
</dbReference>
<feature type="binding site" evidence="10">
    <location>
        <begin position="198"/>
        <end position="199"/>
    </location>
    <ligand>
        <name>ATP</name>
        <dbReference type="ChEBI" id="CHEBI:30616"/>
    </ligand>
</feature>
<dbReference type="Proteomes" id="UP000594260">
    <property type="component" value="Unplaced"/>
</dbReference>
<dbReference type="OrthoDB" id="377346at2759"/>
<organism evidence="17 18">
    <name type="scientific">Varroa destructor</name>
    <name type="common">Honeybee mite</name>
    <dbReference type="NCBI Taxonomy" id="109461"/>
    <lineage>
        <taxon>Eukaryota</taxon>
        <taxon>Metazoa</taxon>
        <taxon>Ecdysozoa</taxon>
        <taxon>Arthropoda</taxon>
        <taxon>Chelicerata</taxon>
        <taxon>Arachnida</taxon>
        <taxon>Acari</taxon>
        <taxon>Parasitiformes</taxon>
        <taxon>Mesostigmata</taxon>
        <taxon>Gamasina</taxon>
        <taxon>Dermanyssoidea</taxon>
        <taxon>Varroidae</taxon>
        <taxon>Varroa</taxon>
    </lineage>
</organism>
<dbReference type="FunCoup" id="A0A7M7JUJ1">
    <property type="interactions" value="443"/>
</dbReference>
<evidence type="ECO:0000259" key="16">
    <source>
        <dbReference type="PROSITE" id="PS50011"/>
    </source>
</evidence>
<dbReference type="Gene3D" id="3.30.200.20">
    <property type="entry name" value="Phosphorylase Kinase, domain 1"/>
    <property type="match status" value="1"/>
</dbReference>
<dbReference type="SMART" id="SM00220">
    <property type="entry name" value="S_TKc"/>
    <property type="match status" value="1"/>
</dbReference>
<keyword evidence="2 13" id="KW-0723">Serine/threonine-protein kinase</keyword>
<dbReference type="InterPro" id="IPR008271">
    <property type="entry name" value="Ser/Thr_kinase_AS"/>
</dbReference>
<evidence type="ECO:0000256" key="7">
    <source>
        <dbReference type="ARBA" id="ARBA00047899"/>
    </source>
</evidence>
<proteinExistence type="inferred from homology"/>
<evidence type="ECO:0000256" key="11">
    <source>
        <dbReference type="PIRSR" id="PIRSR630616-3"/>
    </source>
</evidence>
<dbReference type="PROSITE" id="PS00108">
    <property type="entry name" value="PROTEIN_KINASE_ST"/>
    <property type="match status" value="1"/>
</dbReference>
<dbReference type="EC" id="2.7.11.1" evidence="14"/>
<dbReference type="PROSITE" id="PS00107">
    <property type="entry name" value="PROTEIN_KINASE_ATP"/>
    <property type="match status" value="1"/>
</dbReference>
<dbReference type="InterPro" id="IPR000719">
    <property type="entry name" value="Prot_kinase_dom"/>
</dbReference>
<evidence type="ECO:0000313" key="18">
    <source>
        <dbReference type="Proteomes" id="UP000594260"/>
    </source>
</evidence>
<dbReference type="GO" id="GO:0004674">
    <property type="term" value="F:protein serine/threonine kinase activity"/>
    <property type="evidence" value="ECO:0007669"/>
    <property type="project" value="UniProtKB-KW"/>
</dbReference>
<dbReference type="PROSITE" id="PS50011">
    <property type="entry name" value="PROTEIN_KINASE_DOM"/>
    <property type="match status" value="1"/>
</dbReference>
<comment type="similarity">
    <text evidence="14">Belongs to the protein kinase superfamily. Ser/Thr protein kinase family. Aurora subfamily.</text>
</comment>
<dbReference type="GO" id="GO:0032506">
    <property type="term" value="P:cytokinetic process"/>
    <property type="evidence" value="ECO:0007669"/>
    <property type="project" value="UniProtKB-ARBA"/>
</dbReference>
<evidence type="ECO:0000256" key="12">
    <source>
        <dbReference type="PROSITE-ProRule" id="PRU10141"/>
    </source>
</evidence>
<dbReference type="InterPro" id="IPR017441">
    <property type="entry name" value="Protein_kinase_ATP_BS"/>
</dbReference>